<dbReference type="SUPFAM" id="SSF51182">
    <property type="entry name" value="RmlC-like cupins"/>
    <property type="match status" value="1"/>
</dbReference>
<dbReference type="InterPro" id="IPR011051">
    <property type="entry name" value="RmlC_Cupin_sf"/>
</dbReference>
<proteinExistence type="predicted"/>
<gene>
    <name evidence="2" type="ORF">FRUB_09036</name>
</gene>
<dbReference type="OrthoDB" id="9811153at2"/>
<dbReference type="InterPro" id="IPR014710">
    <property type="entry name" value="RmlC-like_jellyroll"/>
</dbReference>
<name>A0A225D665_9BACT</name>
<comment type="caution">
    <text evidence="2">The sequence shown here is derived from an EMBL/GenBank/DDBJ whole genome shotgun (WGS) entry which is preliminary data.</text>
</comment>
<feature type="domain" description="Cupin type-2" evidence="1">
    <location>
        <begin position="34"/>
        <end position="101"/>
    </location>
</feature>
<evidence type="ECO:0000259" key="1">
    <source>
        <dbReference type="Pfam" id="PF07883"/>
    </source>
</evidence>
<organism evidence="2 3">
    <name type="scientific">Fimbriiglobus ruber</name>
    <dbReference type="NCBI Taxonomy" id="1908690"/>
    <lineage>
        <taxon>Bacteria</taxon>
        <taxon>Pseudomonadati</taxon>
        <taxon>Planctomycetota</taxon>
        <taxon>Planctomycetia</taxon>
        <taxon>Gemmatales</taxon>
        <taxon>Gemmataceae</taxon>
        <taxon>Fimbriiglobus</taxon>
    </lineage>
</organism>
<dbReference type="Proteomes" id="UP000214646">
    <property type="component" value="Unassembled WGS sequence"/>
</dbReference>
<evidence type="ECO:0000313" key="3">
    <source>
        <dbReference type="Proteomes" id="UP000214646"/>
    </source>
</evidence>
<sequence>MSRFFPVPGECGHHTIFGATHIRTYAGDHLQLSLVDIPAQGVVDWHQHANEQAGMMVAGQATFYIGEEVKTLGPGDFYFIPGGVRHRVVADANPAQALDVFYPIRDEYR</sequence>
<dbReference type="EMBL" id="NIDE01000017">
    <property type="protein sequence ID" value="OWK36473.1"/>
    <property type="molecule type" value="Genomic_DNA"/>
</dbReference>
<dbReference type="Gene3D" id="2.60.120.10">
    <property type="entry name" value="Jelly Rolls"/>
    <property type="match status" value="1"/>
</dbReference>
<evidence type="ECO:0000313" key="2">
    <source>
        <dbReference type="EMBL" id="OWK36473.1"/>
    </source>
</evidence>
<dbReference type="AlphaFoldDB" id="A0A225D665"/>
<reference evidence="3" key="1">
    <citation type="submission" date="2017-06" db="EMBL/GenBank/DDBJ databases">
        <title>Genome analysis of Fimbriiglobus ruber SP5, the first member of the order Planctomycetales with confirmed chitinolytic capability.</title>
        <authorList>
            <person name="Ravin N.V."/>
            <person name="Rakitin A.L."/>
            <person name="Ivanova A.A."/>
            <person name="Beletsky A.V."/>
            <person name="Kulichevskaya I.S."/>
            <person name="Mardanov A.V."/>
            <person name="Dedysh S.N."/>
        </authorList>
    </citation>
    <scope>NUCLEOTIDE SEQUENCE [LARGE SCALE GENOMIC DNA]</scope>
    <source>
        <strain evidence="3">SP5</strain>
    </source>
</reference>
<dbReference type="RefSeq" id="WP_088259469.1">
    <property type="nucleotide sequence ID" value="NZ_NIDE01000017.1"/>
</dbReference>
<protein>
    <submittedName>
        <fullName evidence="2">Pectin degradation protein KdgF</fullName>
    </submittedName>
</protein>
<dbReference type="Pfam" id="PF07883">
    <property type="entry name" value="Cupin_2"/>
    <property type="match status" value="1"/>
</dbReference>
<dbReference type="PANTHER" id="PTHR40112">
    <property type="entry name" value="H2HPP ISOMERASE"/>
    <property type="match status" value="1"/>
</dbReference>
<dbReference type="InterPro" id="IPR052535">
    <property type="entry name" value="Bacilysin_H2HPP_isomerase"/>
</dbReference>
<accession>A0A225D665</accession>
<keyword evidence="3" id="KW-1185">Reference proteome</keyword>
<dbReference type="PANTHER" id="PTHR40112:SF1">
    <property type="entry name" value="H2HPP ISOMERASE"/>
    <property type="match status" value="1"/>
</dbReference>
<dbReference type="InterPro" id="IPR013096">
    <property type="entry name" value="Cupin_2"/>
</dbReference>